<organism evidence="4 5">
    <name type="scientific">Cucurbitaria berberidis CBS 394.84</name>
    <dbReference type="NCBI Taxonomy" id="1168544"/>
    <lineage>
        <taxon>Eukaryota</taxon>
        <taxon>Fungi</taxon>
        <taxon>Dikarya</taxon>
        <taxon>Ascomycota</taxon>
        <taxon>Pezizomycotina</taxon>
        <taxon>Dothideomycetes</taxon>
        <taxon>Pleosporomycetidae</taxon>
        <taxon>Pleosporales</taxon>
        <taxon>Pleosporineae</taxon>
        <taxon>Cucurbitariaceae</taxon>
        <taxon>Cucurbitaria</taxon>
    </lineage>
</organism>
<dbReference type="PANTHER" id="PTHR37534">
    <property type="entry name" value="TRANSCRIPTIONAL ACTIVATOR PROTEIN UGA3"/>
    <property type="match status" value="1"/>
</dbReference>
<evidence type="ECO:0000313" key="5">
    <source>
        <dbReference type="Proteomes" id="UP000800039"/>
    </source>
</evidence>
<dbReference type="PROSITE" id="PS00463">
    <property type="entry name" value="ZN2_CY6_FUNGAL_1"/>
    <property type="match status" value="1"/>
</dbReference>
<dbReference type="CDD" id="cd00067">
    <property type="entry name" value="GAL4"/>
    <property type="match status" value="2"/>
</dbReference>
<dbReference type="PANTHER" id="PTHR37534:SF47">
    <property type="entry name" value="ZN(2)-C6 FUNGAL-TYPE DOMAIN-CONTAINING PROTEIN"/>
    <property type="match status" value="1"/>
</dbReference>
<dbReference type="SUPFAM" id="SSF57701">
    <property type="entry name" value="Zn2/Cys6 DNA-binding domain"/>
    <property type="match status" value="2"/>
</dbReference>
<comment type="caution">
    <text evidence="4">The sequence shown here is derived from an EMBL/GenBank/DDBJ whole genome shotgun (WGS) entry which is preliminary data.</text>
</comment>
<dbReference type="GO" id="GO:0045944">
    <property type="term" value="P:positive regulation of transcription by RNA polymerase II"/>
    <property type="evidence" value="ECO:0007669"/>
    <property type="project" value="TreeGrafter"/>
</dbReference>
<evidence type="ECO:0000313" key="4">
    <source>
        <dbReference type="EMBL" id="KAF1847526.1"/>
    </source>
</evidence>
<dbReference type="GO" id="GO:0005634">
    <property type="term" value="C:nucleus"/>
    <property type="evidence" value="ECO:0007669"/>
    <property type="project" value="TreeGrafter"/>
</dbReference>
<name>A0A9P4GM02_9PLEO</name>
<evidence type="ECO:0000259" key="3">
    <source>
        <dbReference type="PROSITE" id="PS50048"/>
    </source>
</evidence>
<accession>A0A9P4GM02</accession>
<dbReference type="GO" id="GO:0000981">
    <property type="term" value="F:DNA-binding transcription factor activity, RNA polymerase II-specific"/>
    <property type="evidence" value="ECO:0007669"/>
    <property type="project" value="InterPro"/>
</dbReference>
<proteinExistence type="predicted"/>
<dbReference type="InterPro" id="IPR036864">
    <property type="entry name" value="Zn2-C6_fun-type_DNA-bd_sf"/>
</dbReference>
<evidence type="ECO:0000256" key="2">
    <source>
        <dbReference type="SAM" id="MobiDB-lite"/>
    </source>
</evidence>
<feature type="domain" description="Zn(2)-C6 fungal-type" evidence="3">
    <location>
        <begin position="334"/>
        <end position="364"/>
    </location>
</feature>
<gene>
    <name evidence="4" type="ORF">K460DRAFT_281039</name>
</gene>
<dbReference type="GO" id="GO:0008270">
    <property type="term" value="F:zinc ion binding"/>
    <property type="evidence" value="ECO:0007669"/>
    <property type="project" value="InterPro"/>
</dbReference>
<dbReference type="Pfam" id="PF00172">
    <property type="entry name" value="Zn_clus"/>
    <property type="match status" value="2"/>
</dbReference>
<reference evidence="4" key="1">
    <citation type="submission" date="2020-01" db="EMBL/GenBank/DDBJ databases">
        <authorList>
            <consortium name="DOE Joint Genome Institute"/>
            <person name="Haridas S."/>
            <person name="Albert R."/>
            <person name="Binder M."/>
            <person name="Bloem J."/>
            <person name="Labutti K."/>
            <person name="Salamov A."/>
            <person name="Andreopoulos B."/>
            <person name="Baker S.E."/>
            <person name="Barry K."/>
            <person name="Bills G."/>
            <person name="Bluhm B.H."/>
            <person name="Cannon C."/>
            <person name="Castanera R."/>
            <person name="Culley D.E."/>
            <person name="Daum C."/>
            <person name="Ezra D."/>
            <person name="Gonzalez J.B."/>
            <person name="Henrissat B."/>
            <person name="Kuo A."/>
            <person name="Liang C."/>
            <person name="Lipzen A."/>
            <person name="Lutzoni F."/>
            <person name="Magnuson J."/>
            <person name="Mondo S."/>
            <person name="Nolan M."/>
            <person name="Ohm R."/>
            <person name="Pangilinan J."/>
            <person name="Park H.-J."/>
            <person name="Ramirez L."/>
            <person name="Alfaro M."/>
            <person name="Sun H."/>
            <person name="Tritt A."/>
            <person name="Yoshinaga Y."/>
            <person name="Zwiers L.-H."/>
            <person name="Turgeon B.G."/>
            <person name="Goodwin S.B."/>
            <person name="Spatafora J.W."/>
            <person name="Crous P.W."/>
            <person name="Grigoriev I.V."/>
        </authorList>
    </citation>
    <scope>NUCLEOTIDE SEQUENCE</scope>
    <source>
        <strain evidence="4">CBS 394.84</strain>
    </source>
</reference>
<sequence length="410" mass="45815">MEHLQDELDLRFHKGLQPDVYYRCPTTESLHGALRNELEKSASSLIPTEIVTEFVFSATSTITIPVTYQTNLDILIEPADFLQSIAVDYALCRDIDGKERLKLQRAIARSIIEAIQDADGFKYAERHAQNREGGDGTRLKYVCLDSFQNRDRKSNMKKEKPQESEDSEGAGKKKGPAPIPTYDCGGAIHIKFSIKREAINVVYKHNPIHTRPANGDDSNLPALAIGYQAAHQAPTPDATNGTKKRKRKTKKDEVEVQVQVDASRDHYLDMSTSPEAPRSSTRKKRTKETGSGSPKSNQKSTAKKGKKAKEPLSPSKSFKVNKPSPPPKPIKGRACIRCREKGIKCNESKPTCNQCQRGLWTCQYDVPGGSKRSKNGCLNCKQRKRKCTEERPSCAHCLRLGDDCEYADDH</sequence>
<dbReference type="RefSeq" id="XP_040790089.1">
    <property type="nucleotide sequence ID" value="XM_040928459.1"/>
</dbReference>
<dbReference type="Gene3D" id="4.10.240.10">
    <property type="entry name" value="Zn(2)-C6 fungal-type DNA-binding domain"/>
    <property type="match status" value="2"/>
</dbReference>
<dbReference type="PROSITE" id="PS50048">
    <property type="entry name" value="ZN2_CY6_FUNGAL_2"/>
    <property type="match status" value="2"/>
</dbReference>
<keyword evidence="1" id="KW-0539">Nucleus</keyword>
<protein>
    <recommendedName>
        <fullName evidence="3">Zn(2)-C6 fungal-type domain-containing protein</fullName>
    </recommendedName>
</protein>
<dbReference type="GO" id="GO:0000976">
    <property type="term" value="F:transcription cis-regulatory region binding"/>
    <property type="evidence" value="ECO:0007669"/>
    <property type="project" value="TreeGrafter"/>
</dbReference>
<dbReference type="GeneID" id="63845712"/>
<feature type="domain" description="Zn(2)-C6 fungal-type" evidence="3">
    <location>
        <begin position="376"/>
        <end position="406"/>
    </location>
</feature>
<dbReference type="InterPro" id="IPR001138">
    <property type="entry name" value="Zn2Cys6_DnaBD"/>
</dbReference>
<evidence type="ECO:0000256" key="1">
    <source>
        <dbReference type="ARBA" id="ARBA00023242"/>
    </source>
</evidence>
<feature type="region of interest" description="Disordered" evidence="2">
    <location>
        <begin position="230"/>
        <end position="331"/>
    </location>
</feature>
<dbReference type="Proteomes" id="UP000800039">
    <property type="component" value="Unassembled WGS sequence"/>
</dbReference>
<dbReference type="AlphaFoldDB" id="A0A9P4GM02"/>
<keyword evidence="5" id="KW-1185">Reference proteome</keyword>
<dbReference type="EMBL" id="ML976615">
    <property type="protein sequence ID" value="KAF1847526.1"/>
    <property type="molecule type" value="Genomic_DNA"/>
</dbReference>
<dbReference type="OrthoDB" id="3251668at2759"/>
<feature type="compositionally biased region" description="Basic and acidic residues" evidence="2">
    <location>
        <begin position="151"/>
        <end position="163"/>
    </location>
</feature>
<feature type="region of interest" description="Disordered" evidence="2">
    <location>
        <begin position="151"/>
        <end position="180"/>
    </location>
</feature>
<dbReference type="SMART" id="SM00066">
    <property type="entry name" value="GAL4"/>
    <property type="match status" value="2"/>
</dbReference>